<evidence type="ECO:0000256" key="9">
    <source>
        <dbReference type="RuleBase" id="RU365056"/>
    </source>
</evidence>
<accession>A0A078B710</accession>
<reference evidence="12 13" key="1">
    <citation type="submission" date="2014-06" db="EMBL/GenBank/DDBJ databases">
        <authorList>
            <person name="Swart Estienne"/>
        </authorList>
    </citation>
    <scope>NUCLEOTIDE SEQUENCE [LARGE SCALE GENOMIC DNA]</scope>
    <source>
        <strain evidence="12 13">130c</strain>
    </source>
</reference>
<dbReference type="PANTHER" id="PTHR11774:SF6">
    <property type="entry name" value="PROTEIN FARNESYLTRANSFERASE SUBUNIT BETA"/>
    <property type="match status" value="1"/>
</dbReference>
<name>A0A078B710_STYLE</name>
<protein>
    <recommendedName>
        <fullName evidence="3 9">Protein farnesyltransferase subunit beta</fullName>
        <shortName evidence="9">FTase-beta</shortName>
        <ecNumber evidence="2 9">2.5.1.58</ecNumber>
    </recommendedName>
</protein>
<keyword evidence="7" id="KW-0677">Repeat</keyword>
<dbReference type="GO" id="GO:0004660">
    <property type="term" value="F:protein farnesyltransferase activity"/>
    <property type="evidence" value="ECO:0007669"/>
    <property type="project" value="UniProtKB-UniRule"/>
</dbReference>
<evidence type="ECO:0000256" key="6">
    <source>
        <dbReference type="ARBA" id="ARBA00022723"/>
    </source>
</evidence>
<dbReference type="EC" id="2.5.1.58" evidence="2 9"/>
<dbReference type="InterPro" id="IPR026872">
    <property type="entry name" value="FTB"/>
</dbReference>
<feature type="compositionally biased region" description="Basic and acidic residues" evidence="10">
    <location>
        <begin position="406"/>
        <end position="415"/>
    </location>
</feature>
<comment type="function">
    <text evidence="9">Catalyzes the transfer of a farnesyl moiety from farnesyl diphosphate to a cysteine at the fourth position from the C-terminus of several proteins. The beta subunit is responsible for peptide-binding.</text>
</comment>
<evidence type="ECO:0000259" key="11">
    <source>
        <dbReference type="Pfam" id="PF00432"/>
    </source>
</evidence>
<dbReference type="SUPFAM" id="SSF48239">
    <property type="entry name" value="Terpenoid cyclases/Protein prenyltransferases"/>
    <property type="match status" value="1"/>
</dbReference>
<dbReference type="Gene3D" id="1.50.10.20">
    <property type="match status" value="1"/>
</dbReference>
<dbReference type="InterPro" id="IPR008930">
    <property type="entry name" value="Terpenoid_cyclase/PrenylTrfase"/>
</dbReference>
<feature type="domain" description="Prenyltransferase alpha-alpha toroid" evidence="11">
    <location>
        <begin position="39"/>
        <end position="446"/>
    </location>
</feature>
<dbReference type="GO" id="GO:0005965">
    <property type="term" value="C:protein farnesyltransferase complex"/>
    <property type="evidence" value="ECO:0007669"/>
    <property type="project" value="UniProtKB-UniRule"/>
</dbReference>
<dbReference type="Pfam" id="PF00432">
    <property type="entry name" value="Prenyltrans"/>
    <property type="match status" value="1"/>
</dbReference>
<keyword evidence="5 9" id="KW-0808">Transferase</keyword>
<proteinExistence type="inferred from homology"/>
<dbReference type="Proteomes" id="UP000039865">
    <property type="component" value="Unassembled WGS sequence"/>
</dbReference>
<comment type="subunit">
    <text evidence="9">Heterodimer of an alpha and a beta subunit.</text>
</comment>
<dbReference type="OMA" id="MLYWIAN"/>
<evidence type="ECO:0000313" key="12">
    <source>
        <dbReference type="EMBL" id="CDW89353.1"/>
    </source>
</evidence>
<keyword evidence="4 9" id="KW-0637">Prenyltransferase</keyword>
<dbReference type="AlphaFoldDB" id="A0A078B710"/>
<dbReference type="InterPro" id="IPR045089">
    <property type="entry name" value="PGGT1B-like"/>
</dbReference>
<comment type="cofactor">
    <cofactor evidence="9">
        <name>Zn(2+)</name>
        <dbReference type="ChEBI" id="CHEBI:29105"/>
    </cofactor>
    <text evidence="9">Binds 1 zinc ion per subunit.</text>
</comment>
<dbReference type="GO" id="GO:0008270">
    <property type="term" value="F:zinc ion binding"/>
    <property type="evidence" value="ECO:0007669"/>
    <property type="project" value="UniProtKB-UniRule"/>
</dbReference>
<sequence>MSHEDPLTLMRLIKGMYHNFELDPPNAKDYDQEGVELFNDLHSEFVKRGFEKLPKGMSGLDSGQPWFIYWLTEALEVLNQEGFELNAEQKSRCVEYLRKCHNSEQGGFAGAPYHQSHLASSYAAVLAIVNIGTQEAFNIIDVEAMRRYLKSIKNNYRYENQGQRSGWNLIDQNGDLLKPTKVSEVIASLPGSVEIHINGEIDMRGVYCAMVIADILNLKDEEFTRGVGDFVASCQTYEGGISCVPLGEAHGGYTFCGLAALVILNETHKLNLDRLIDWLAQRQLTEEGGFNGRINKLVDSCYNFWQGASFELFDIALKGNGNVNGELLFNQEALQAYTVICCQEKNGGLKDKPTKTPDYYHTCYAASGMSIAQHLSDYESLHSGIEGKDISATFNGNYNQLSSQSKEGEEFKSSEQQDSQKPATQDKKIYISGIEQSQLRRINPIFNTRYDFVAKAKAYYKQKSQ</sequence>
<dbReference type="PANTHER" id="PTHR11774">
    <property type="entry name" value="GERANYLGERANYL TRANSFERASE TYPE BETA SUBUNIT"/>
    <property type="match status" value="1"/>
</dbReference>
<organism evidence="12 13">
    <name type="scientific">Stylonychia lemnae</name>
    <name type="common">Ciliate</name>
    <dbReference type="NCBI Taxonomy" id="5949"/>
    <lineage>
        <taxon>Eukaryota</taxon>
        <taxon>Sar</taxon>
        <taxon>Alveolata</taxon>
        <taxon>Ciliophora</taxon>
        <taxon>Intramacronucleata</taxon>
        <taxon>Spirotrichea</taxon>
        <taxon>Stichotrichia</taxon>
        <taxon>Sporadotrichida</taxon>
        <taxon>Oxytrichidae</taxon>
        <taxon>Stylonychinae</taxon>
        <taxon>Stylonychia</taxon>
    </lineage>
</organism>
<evidence type="ECO:0000256" key="8">
    <source>
        <dbReference type="ARBA" id="ARBA00022833"/>
    </source>
</evidence>
<evidence type="ECO:0000256" key="4">
    <source>
        <dbReference type="ARBA" id="ARBA00022602"/>
    </source>
</evidence>
<keyword evidence="8 9" id="KW-0862">Zinc</keyword>
<dbReference type="OrthoDB" id="10261146at2759"/>
<evidence type="ECO:0000256" key="3">
    <source>
        <dbReference type="ARBA" id="ARBA00015798"/>
    </source>
</evidence>
<evidence type="ECO:0000313" key="13">
    <source>
        <dbReference type="Proteomes" id="UP000039865"/>
    </source>
</evidence>
<dbReference type="FunCoup" id="A0A078B710">
    <property type="interactions" value="106"/>
</dbReference>
<comment type="catalytic activity">
    <reaction evidence="9">
        <text>L-cysteinyl-[protein] + (2E,6E)-farnesyl diphosphate = S-(2E,6E)-farnesyl-L-cysteinyl-[protein] + diphosphate</text>
        <dbReference type="Rhea" id="RHEA:13345"/>
        <dbReference type="Rhea" id="RHEA-COMP:10131"/>
        <dbReference type="Rhea" id="RHEA-COMP:11535"/>
        <dbReference type="ChEBI" id="CHEBI:29950"/>
        <dbReference type="ChEBI" id="CHEBI:33019"/>
        <dbReference type="ChEBI" id="CHEBI:86019"/>
        <dbReference type="ChEBI" id="CHEBI:175763"/>
    </reaction>
</comment>
<comment type="similarity">
    <text evidence="1 9">Belongs to the protein prenyltransferase subunit beta family.</text>
</comment>
<evidence type="ECO:0000256" key="2">
    <source>
        <dbReference type="ARBA" id="ARBA00012702"/>
    </source>
</evidence>
<dbReference type="GO" id="GO:0097354">
    <property type="term" value="P:prenylation"/>
    <property type="evidence" value="ECO:0007669"/>
    <property type="project" value="UniProtKB-UniRule"/>
</dbReference>
<dbReference type="EMBL" id="CCKQ01017458">
    <property type="protein sequence ID" value="CDW89353.1"/>
    <property type="molecule type" value="Genomic_DNA"/>
</dbReference>
<dbReference type="InParanoid" id="A0A078B710"/>
<evidence type="ECO:0000256" key="10">
    <source>
        <dbReference type="SAM" id="MobiDB-lite"/>
    </source>
</evidence>
<dbReference type="InterPro" id="IPR001330">
    <property type="entry name" value="Prenyltrans"/>
</dbReference>
<dbReference type="CDD" id="cd02893">
    <property type="entry name" value="FTase"/>
    <property type="match status" value="1"/>
</dbReference>
<feature type="region of interest" description="Disordered" evidence="10">
    <location>
        <begin position="404"/>
        <end position="429"/>
    </location>
</feature>
<evidence type="ECO:0000256" key="5">
    <source>
        <dbReference type="ARBA" id="ARBA00022679"/>
    </source>
</evidence>
<evidence type="ECO:0000256" key="1">
    <source>
        <dbReference type="ARBA" id="ARBA00010497"/>
    </source>
</evidence>
<keyword evidence="13" id="KW-1185">Reference proteome</keyword>
<evidence type="ECO:0000256" key="7">
    <source>
        <dbReference type="ARBA" id="ARBA00022737"/>
    </source>
</evidence>
<keyword evidence="6 9" id="KW-0479">Metal-binding</keyword>
<gene>
    <name evidence="12" type="primary">Contig1403.g1538</name>
    <name evidence="12" type="ORF">STYLEM_18485</name>
</gene>